<proteinExistence type="predicted"/>
<sequence>MAPHQTQEERYGHNLMRNHNKVETLVHMASQFMVFRAEESWEEKYVYYTVLEIFASFLDIVRLSVSRPVRAQA</sequence>
<reference evidence="1 2" key="1">
    <citation type="submission" date="2019-12" db="EMBL/GenBank/DDBJ databases">
        <authorList>
            <person name="Jiao W.-B."/>
            <person name="Schneeberger K."/>
        </authorList>
    </citation>
    <scope>NUCLEOTIDE SEQUENCE [LARGE SCALE GENOMIC DNA]</scope>
    <source>
        <strain evidence="2">cv. C24</strain>
    </source>
</reference>
<evidence type="ECO:0000313" key="2">
    <source>
        <dbReference type="Proteomes" id="UP000434276"/>
    </source>
</evidence>
<dbReference type="EMBL" id="CACSHJ010000095">
    <property type="protein sequence ID" value="CAA0396517.1"/>
    <property type="molecule type" value="Genomic_DNA"/>
</dbReference>
<dbReference type="AlphaFoldDB" id="A0A5S9XW06"/>
<organism evidence="1 2">
    <name type="scientific">Arabidopsis thaliana</name>
    <name type="common">Mouse-ear cress</name>
    <dbReference type="NCBI Taxonomy" id="3702"/>
    <lineage>
        <taxon>Eukaryota</taxon>
        <taxon>Viridiplantae</taxon>
        <taxon>Streptophyta</taxon>
        <taxon>Embryophyta</taxon>
        <taxon>Tracheophyta</taxon>
        <taxon>Spermatophyta</taxon>
        <taxon>Magnoliopsida</taxon>
        <taxon>eudicotyledons</taxon>
        <taxon>Gunneridae</taxon>
        <taxon>Pentapetalae</taxon>
        <taxon>rosids</taxon>
        <taxon>malvids</taxon>
        <taxon>Brassicales</taxon>
        <taxon>Brassicaceae</taxon>
        <taxon>Camelineae</taxon>
        <taxon>Arabidopsis</taxon>
    </lineage>
</organism>
<protein>
    <submittedName>
        <fullName evidence="1">Uncharacterized protein</fullName>
    </submittedName>
</protein>
<evidence type="ECO:0000313" key="1">
    <source>
        <dbReference type="EMBL" id="CAA0396517.1"/>
    </source>
</evidence>
<gene>
    <name evidence="1" type="ORF">C24_LOCUS19240</name>
</gene>
<dbReference type="Proteomes" id="UP000434276">
    <property type="component" value="Unassembled WGS sequence"/>
</dbReference>
<name>A0A5S9XW06_ARATH</name>
<accession>A0A5S9XW06</accession>